<dbReference type="EMBL" id="JBHSHC010000119">
    <property type="protein sequence ID" value="MFC4769195.1"/>
    <property type="molecule type" value="Genomic_DNA"/>
</dbReference>
<evidence type="ECO:0000256" key="2">
    <source>
        <dbReference type="ARBA" id="ARBA00007362"/>
    </source>
</evidence>
<evidence type="ECO:0000256" key="6">
    <source>
        <dbReference type="ARBA" id="ARBA00023136"/>
    </source>
</evidence>
<evidence type="ECO:0000313" key="10">
    <source>
        <dbReference type="Proteomes" id="UP001596002"/>
    </source>
</evidence>
<feature type="transmembrane region" description="Helical" evidence="7">
    <location>
        <begin position="64"/>
        <end position="85"/>
    </location>
</feature>
<dbReference type="PANTHER" id="PTHR32322:SF18">
    <property type="entry name" value="S-ADENOSYLMETHIONINE_S-ADENOSYLHOMOCYSTEINE TRANSPORTER"/>
    <property type="match status" value="1"/>
</dbReference>
<dbReference type="InterPro" id="IPR050638">
    <property type="entry name" value="AA-Vitamin_Transporters"/>
</dbReference>
<dbReference type="PANTHER" id="PTHR32322">
    <property type="entry name" value="INNER MEMBRANE TRANSPORTER"/>
    <property type="match status" value="1"/>
</dbReference>
<evidence type="ECO:0000256" key="3">
    <source>
        <dbReference type="ARBA" id="ARBA00022475"/>
    </source>
</evidence>
<keyword evidence="4 7" id="KW-0812">Transmembrane</keyword>
<feature type="transmembrane region" description="Helical" evidence="7">
    <location>
        <begin position="268"/>
        <end position="285"/>
    </location>
</feature>
<dbReference type="SUPFAM" id="SSF103481">
    <property type="entry name" value="Multidrug resistance efflux transporter EmrE"/>
    <property type="match status" value="2"/>
</dbReference>
<sequence>MHFVFYVLLLCTSILWAGNFVAGKFLVDHASSLTLTNMRWGLAILFLIPIVWKFEKRLLPPKKALLPLFLMGLTGVVFFNIFMFLALERTSADNVGLLSALNPVAIAIVSFFVLREKMSFRQTIGMIVSLMGVVVVISHGDIQRLLHFRLNTGDLFMLAAVGTWGLYSVAGKKAMQYVSPYMSTLWAGIFGVITLLPFNLPSFAVNNPDSAFWIATVYVSIGATVLAMVFWNLGVQRVGGTHSGMFLNFNPIFTAILAYLFIGEHMTAVQVAGTVLVISGVYLFSTRKRVRASVAKEQNLTA</sequence>
<gene>
    <name evidence="9" type="ORF">ACFO8Q_17840</name>
</gene>
<evidence type="ECO:0000256" key="7">
    <source>
        <dbReference type="SAM" id="Phobius"/>
    </source>
</evidence>
<dbReference type="InterPro" id="IPR037185">
    <property type="entry name" value="EmrE-like"/>
</dbReference>
<comment type="caution">
    <text evidence="9">The sequence shown here is derived from an EMBL/GenBank/DDBJ whole genome shotgun (WGS) entry which is preliminary data.</text>
</comment>
<keyword evidence="10" id="KW-1185">Reference proteome</keyword>
<dbReference type="Pfam" id="PF00892">
    <property type="entry name" value="EamA"/>
    <property type="match status" value="2"/>
</dbReference>
<keyword evidence="5 7" id="KW-1133">Transmembrane helix</keyword>
<name>A0ABV9Q4S8_9BACL</name>
<keyword evidence="3" id="KW-1003">Cell membrane</keyword>
<dbReference type="InterPro" id="IPR000620">
    <property type="entry name" value="EamA_dom"/>
</dbReference>
<feature type="transmembrane region" description="Helical" evidence="7">
    <location>
        <begin position="212"/>
        <end position="233"/>
    </location>
</feature>
<dbReference type="Proteomes" id="UP001596002">
    <property type="component" value="Unassembled WGS sequence"/>
</dbReference>
<dbReference type="RefSeq" id="WP_380027434.1">
    <property type="nucleotide sequence ID" value="NZ_JBHSHC010000119.1"/>
</dbReference>
<keyword evidence="6 7" id="KW-0472">Membrane</keyword>
<proteinExistence type="inferred from homology"/>
<feature type="transmembrane region" description="Helical" evidence="7">
    <location>
        <begin position="148"/>
        <end position="169"/>
    </location>
</feature>
<organism evidence="9 10">
    <name type="scientific">Effusibacillus consociatus</name>
    <dbReference type="NCBI Taxonomy" id="1117041"/>
    <lineage>
        <taxon>Bacteria</taxon>
        <taxon>Bacillati</taxon>
        <taxon>Bacillota</taxon>
        <taxon>Bacilli</taxon>
        <taxon>Bacillales</taxon>
        <taxon>Alicyclobacillaceae</taxon>
        <taxon>Effusibacillus</taxon>
    </lineage>
</organism>
<protein>
    <submittedName>
        <fullName evidence="9">DMT family transporter</fullName>
    </submittedName>
</protein>
<feature type="transmembrane region" description="Helical" evidence="7">
    <location>
        <begin position="33"/>
        <end position="52"/>
    </location>
</feature>
<evidence type="ECO:0000256" key="5">
    <source>
        <dbReference type="ARBA" id="ARBA00022989"/>
    </source>
</evidence>
<comment type="subcellular location">
    <subcellularLocation>
        <location evidence="1">Cell membrane</location>
        <topology evidence="1">Multi-pass membrane protein</topology>
    </subcellularLocation>
</comment>
<reference evidence="10" key="1">
    <citation type="journal article" date="2019" name="Int. J. Syst. Evol. Microbiol.">
        <title>The Global Catalogue of Microorganisms (GCM) 10K type strain sequencing project: providing services to taxonomists for standard genome sequencing and annotation.</title>
        <authorList>
            <consortium name="The Broad Institute Genomics Platform"/>
            <consortium name="The Broad Institute Genome Sequencing Center for Infectious Disease"/>
            <person name="Wu L."/>
            <person name="Ma J."/>
        </authorList>
    </citation>
    <scope>NUCLEOTIDE SEQUENCE [LARGE SCALE GENOMIC DNA]</scope>
    <source>
        <strain evidence="10">WYCCWR 12678</strain>
    </source>
</reference>
<feature type="domain" description="EamA" evidence="8">
    <location>
        <begin position="152"/>
        <end position="285"/>
    </location>
</feature>
<evidence type="ECO:0000259" key="8">
    <source>
        <dbReference type="Pfam" id="PF00892"/>
    </source>
</evidence>
<comment type="similarity">
    <text evidence="2">Belongs to the EamA transporter family.</text>
</comment>
<feature type="transmembrane region" description="Helical" evidence="7">
    <location>
        <begin position="97"/>
        <end position="114"/>
    </location>
</feature>
<evidence type="ECO:0000313" key="9">
    <source>
        <dbReference type="EMBL" id="MFC4769195.1"/>
    </source>
</evidence>
<feature type="transmembrane region" description="Helical" evidence="7">
    <location>
        <begin position="245"/>
        <end position="262"/>
    </location>
</feature>
<feature type="transmembrane region" description="Helical" evidence="7">
    <location>
        <begin position="123"/>
        <end position="142"/>
    </location>
</feature>
<evidence type="ECO:0000256" key="1">
    <source>
        <dbReference type="ARBA" id="ARBA00004651"/>
    </source>
</evidence>
<feature type="transmembrane region" description="Helical" evidence="7">
    <location>
        <begin position="181"/>
        <end position="200"/>
    </location>
</feature>
<dbReference type="Gene3D" id="1.10.3730.20">
    <property type="match status" value="2"/>
</dbReference>
<accession>A0ABV9Q4S8</accession>
<evidence type="ECO:0000256" key="4">
    <source>
        <dbReference type="ARBA" id="ARBA00022692"/>
    </source>
</evidence>
<feature type="domain" description="EamA" evidence="8">
    <location>
        <begin position="6"/>
        <end position="137"/>
    </location>
</feature>